<organism evidence="1 2">
    <name type="scientific">Feifania hominis</name>
    <dbReference type="NCBI Taxonomy" id="2763660"/>
    <lineage>
        <taxon>Bacteria</taxon>
        <taxon>Bacillati</taxon>
        <taxon>Bacillota</taxon>
        <taxon>Clostridia</taxon>
        <taxon>Eubacteriales</taxon>
        <taxon>Feifaniaceae</taxon>
        <taxon>Feifania</taxon>
    </lineage>
</organism>
<evidence type="ECO:0000313" key="1">
    <source>
        <dbReference type="EMBL" id="MBC8535542.1"/>
    </source>
</evidence>
<dbReference type="InterPro" id="IPR038503">
    <property type="entry name" value="SpoIIIAH_sf"/>
</dbReference>
<proteinExistence type="predicted"/>
<dbReference type="Proteomes" id="UP000620366">
    <property type="component" value="Unassembled WGS sequence"/>
</dbReference>
<dbReference type="Pfam" id="PF12685">
    <property type="entry name" value="SpoIIIAH"/>
    <property type="match status" value="1"/>
</dbReference>
<comment type="caution">
    <text evidence="1">The sequence shown here is derived from an EMBL/GenBank/DDBJ whole genome shotgun (WGS) entry which is preliminary data.</text>
</comment>
<name>A0A926DCY1_9FIRM</name>
<keyword evidence="2" id="KW-1185">Reference proteome</keyword>
<dbReference type="Gene3D" id="1.10.287.4300">
    <property type="entry name" value="Stage III sporulation protein AH-like"/>
    <property type="match status" value="1"/>
</dbReference>
<reference evidence="1" key="1">
    <citation type="submission" date="2020-08" db="EMBL/GenBank/DDBJ databases">
        <title>Genome public.</title>
        <authorList>
            <person name="Liu C."/>
            <person name="Sun Q."/>
        </authorList>
    </citation>
    <scope>NUCLEOTIDE SEQUENCE</scope>
    <source>
        <strain evidence="1">BX7</strain>
    </source>
</reference>
<accession>A0A926DCY1</accession>
<dbReference type="InterPro" id="IPR024232">
    <property type="entry name" value="SpoIIIAH"/>
</dbReference>
<dbReference type="RefSeq" id="WP_249299269.1">
    <property type="nucleotide sequence ID" value="NZ_JACRSP010000001.1"/>
</dbReference>
<evidence type="ECO:0000313" key="2">
    <source>
        <dbReference type="Proteomes" id="UP000620366"/>
    </source>
</evidence>
<gene>
    <name evidence="1" type="ORF">H8695_02380</name>
</gene>
<dbReference type="EMBL" id="JACRSP010000001">
    <property type="protein sequence ID" value="MBC8535542.1"/>
    <property type="molecule type" value="Genomic_DNA"/>
</dbReference>
<protein>
    <submittedName>
        <fullName evidence="1">SpoIIIAH-like family protein</fullName>
    </submittedName>
</protein>
<dbReference type="AlphaFoldDB" id="A0A926DCY1"/>
<sequence>MAFKKRQLILLSLVAVICVAAFLNWKFNTTDNPLGLPDTEDSESTAKNLGEAKLVNGEGGVDVEVSAPVESDEYFTEARLNRQKTRDEALALLEEVTADKNNPEDIRKQAASDISQIAKSVETEGKIENLVKAKGFDDCVTVLSTDSIHVIVKTKGLVDSEVAQIKEIVLGQTELTGEQIKIVEIK</sequence>